<dbReference type="VEuPathDB" id="FungiDB:VP01_1162g1"/>
<dbReference type="AlphaFoldDB" id="A0A0L6VRL3"/>
<feature type="transmembrane region" description="Helical" evidence="1">
    <location>
        <begin position="68"/>
        <end position="86"/>
    </location>
</feature>
<evidence type="ECO:0000313" key="2">
    <source>
        <dbReference type="EMBL" id="KNZ63287.1"/>
    </source>
</evidence>
<sequence length="184" mass="20975">MSVTPAEKKEVDLFYWSCIQKETTDHHQRMRSHRRYPELLAKFGSPEPAARDAERATSLKAKMLSKRLLCMPCFIAHVALITSWIVTAHATLELTVVWRESETHEPRRESIEVLPSMNARGLKIYMAKIARRSGGSGRSLAELAATLEVRVEDKDHLHLIDLSDPHKDLAWLGISHEDTLHLSF</sequence>
<dbReference type="EMBL" id="LAVV01001810">
    <property type="protein sequence ID" value="KNZ63287.1"/>
    <property type="molecule type" value="Genomic_DNA"/>
</dbReference>
<reference evidence="2 3" key="1">
    <citation type="submission" date="2015-08" db="EMBL/GenBank/DDBJ databases">
        <title>Next Generation Sequencing and Analysis of the Genome of Puccinia sorghi L Schw, the Causal Agent of Maize Common Rust.</title>
        <authorList>
            <person name="Rochi L."/>
            <person name="Burguener G."/>
            <person name="Darino M."/>
            <person name="Turjanski A."/>
            <person name="Kreff E."/>
            <person name="Dieguez M.J."/>
            <person name="Sacco F."/>
        </authorList>
    </citation>
    <scope>NUCLEOTIDE SEQUENCE [LARGE SCALE GENOMIC DNA]</scope>
    <source>
        <strain evidence="2 3">RO10H11247</strain>
    </source>
</reference>
<evidence type="ECO:0000256" key="1">
    <source>
        <dbReference type="SAM" id="Phobius"/>
    </source>
</evidence>
<proteinExistence type="predicted"/>
<gene>
    <name evidence="2" type="ORF">VP01_1162g1</name>
</gene>
<keyword evidence="1" id="KW-1133">Transmembrane helix</keyword>
<keyword evidence="1" id="KW-0472">Membrane</keyword>
<accession>A0A0L6VRL3</accession>
<keyword evidence="1" id="KW-0812">Transmembrane</keyword>
<dbReference type="Proteomes" id="UP000037035">
    <property type="component" value="Unassembled WGS sequence"/>
</dbReference>
<organism evidence="2 3">
    <name type="scientific">Puccinia sorghi</name>
    <dbReference type="NCBI Taxonomy" id="27349"/>
    <lineage>
        <taxon>Eukaryota</taxon>
        <taxon>Fungi</taxon>
        <taxon>Dikarya</taxon>
        <taxon>Basidiomycota</taxon>
        <taxon>Pucciniomycotina</taxon>
        <taxon>Pucciniomycetes</taxon>
        <taxon>Pucciniales</taxon>
        <taxon>Pucciniaceae</taxon>
        <taxon>Puccinia</taxon>
    </lineage>
</organism>
<protein>
    <submittedName>
        <fullName evidence="2">Uncharacterized protein</fullName>
    </submittedName>
</protein>
<dbReference type="STRING" id="27349.A0A0L6VRL3"/>
<comment type="caution">
    <text evidence="2">The sequence shown here is derived from an EMBL/GenBank/DDBJ whole genome shotgun (WGS) entry which is preliminary data.</text>
</comment>
<evidence type="ECO:0000313" key="3">
    <source>
        <dbReference type="Proteomes" id="UP000037035"/>
    </source>
</evidence>
<name>A0A0L6VRL3_9BASI</name>
<keyword evidence="3" id="KW-1185">Reference proteome</keyword>